<dbReference type="InterPro" id="IPR043162">
    <property type="entry name" value="DOCK_C_lobe_C"/>
</dbReference>
<protein>
    <submittedName>
        <fullName evidence="3">Dedicator of cytokinesis protein 11</fullName>
    </submittedName>
</protein>
<accession>A0ABV0PCX9</accession>
<reference evidence="3 4" key="1">
    <citation type="submission" date="2021-06" db="EMBL/GenBank/DDBJ databases">
        <authorList>
            <person name="Palmer J.M."/>
        </authorList>
    </citation>
    <scope>NUCLEOTIDE SEQUENCE [LARGE SCALE GENOMIC DNA]</scope>
    <source>
        <strain evidence="3 4">GA_2019</strain>
        <tissue evidence="3">Muscle</tissue>
    </source>
</reference>
<evidence type="ECO:0000313" key="4">
    <source>
        <dbReference type="Proteomes" id="UP001476798"/>
    </source>
</evidence>
<dbReference type="PANTHER" id="PTHR23317:SF81">
    <property type="entry name" value="DEDICATOR OF CYTOKINESIS PROTEIN 11"/>
    <property type="match status" value="1"/>
</dbReference>
<dbReference type="PROSITE" id="PS51651">
    <property type="entry name" value="DOCKER"/>
    <property type="match status" value="1"/>
</dbReference>
<dbReference type="PANTHER" id="PTHR23317">
    <property type="entry name" value="DEDICATOR OF CYTOKINESIS DOCK"/>
    <property type="match status" value="1"/>
</dbReference>
<organism evidence="3 4">
    <name type="scientific">Goodea atripinnis</name>
    <dbReference type="NCBI Taxonomy" id="208336"/>
    <lineage>
        <taxon>Eukaryota</taxon>
        <taxon>Metazoa</taxon>
        <taxon>Chordata</taxon>
        <taxon>Craniata</taxon>
        <taxon>Vertebrata</taxon>
        <taxon>Euteleostomi</taxon>
        <taxon>Actinopterygii</taxon>
        <taxon>Neopterygii</taxon>
        <taxon>Teleostei</taxon>
        <taxon>Neoteleostei</taxon>
        <taxon>Acanthomorphata</taxon>
        <taxon>Ovalentaria</taxon>
        <taxon>Atherinomorphae</taxon>
        <taxon>Cyprinodontiformes</taxon>
        <taxon>Goodeidae</taxon>
        <taxon>Goodea</taxon>
    </lineage>
</organism>
<comment type="caution">
    <text evidence="3">The sequence shown here is derived from an EMBL/GenBank/DDBJ whole genome shotgun (WGS) entry which is preliminary data.</text>
</comment>
<evidence type="ECO:0000313" key="3">
    <source>
        <dbReference type="EMBL" id="MEQ2181242.1"/>
    </source>
</evidence>
<dbReference type="EMBL" id="JAHRIO010070487">
    <property type="protein sequence ID" value="MEQ2181242.1"/>
    <property type="molecule type" value="Genomic_DNA"/>
</dbReference>
<dbReference type="Pfam" id="PF20421">
    <property type="entry name" value="DHR-2_Lobe_C"/>
    <property type="match status" value="1"/>
</dbReference>
<dbReference type="InterPro" id="IPR027357">
    <property type="entry name" value="DOCKER_dom"/>
</dbReference>
<evidence type="ECO:0000259" key="2">
    <source>
        <dbReference type="PROSITE" id="PS51651"/>
    </source>
</evidence>
<dbReference type="InterPro" id="IPR046773">
    <property type="entry name" value="DOCKER_Lobe_C"/>
</dbReference>
<comment type="similarity">
    <text evidence="1">Belongs to the DOCK family.</text>
</comment>
<evidence type="ECO:0000256" key="1">
    <source>
        <dbReference type="PROSITE-ProRule" id="PRU00984"/>
    </source>
</evidence>
<proteinExistence type="inferred from homology"/>
<dbReference type="Gene3D" id="1.20.58.740">
    <property type="match status" value="1"/>
</dbReference>
<name>A0ABV0PCX9_9TELE</name>
<feature type="domain" description="DOCKER" evidence="2">
    <location>
        <begin position="1"/>
        <end position="159"/>
    </location>
</feature>
<sequence length="159" mass="17991">MHDSTGLHALSSPAVNTFPYVKKRIEVIGERQVELKPIEVAIDEMKARTAELTKLCSSQEVDMIQLQLKLQGCVSVQVNAGPMAYARAFLDESKSNSSGSKKAKELKEVFRRFVEACSMALDINERIIKEDQFEYHEGLKSNFRDMVKELSDIIHEQVT</sequence>
<dbReference type="InterPro" id="IPR026791">
    <property type="entry name" value="DOCK"/>
</dbReference>
<dbReference type="Proteomes" id="UP001476798">
    <property type="component" value="Unassembled WGS sequence"/>
</dbReference>
<gene>
    <name evidence="3" type="primary">DOCK11_2</name>
    <name evidence="3" type="ORF">GOODEAATRI_009365</name>
</gene>
<keyword evidence="4" id="KW-1185">Reference proteome</keyword>